<keyword evidence="1" id="KW-0472">Membrane</keyword>
<evidence type="ECO:0000259" key="2">
    <source>
        <dbReference type="Pfam" id="PF09822"/>
    </source>
</evidence>
<dbReference type="InterPro" id="IPR055396">
    <property type="entry name" value="DUF7088"/>
</dbReference>
<evidence type="ECO:0000313" key="4">
    <source>
        <dbReference type="EMBL" id="CAE6686884.1"/>
    </source>
</evidence>
<evidence type="ECO:0000313" key="5">
    <source>
        <dbReference type="Proteomes" id="UP000675880"/>
    </source>
</evidence>
<feature type="transmembrane region" description="Helical" evidence="1">
    <location>
        <begin position="7"/>
        <end position="26"/>
    </location>
</feature>
<dbReference type="SUPFAM" id="SSF52317">
    <property type="entry name" value="Class I glutamine amidotransferase-like"/>
    <property type="match status" value="1"/>
</dbReference>
<protein>
    <submittedName>
        <fullName evidence="4">ABC_transp_aux domain-containing protein</fullName>
    </submittedName>
</protein>
<comment type="caution">
    <text evidence="4">The sequence shown here is derived from an EMBL/GenBank/DDBJ whole genome shotgun (WGS) entry which is preliminary data.</text>
</comment>
<dbReference type="Pfam" id="PF23357">
    <property type="entry name" value="DUF7088"/>
    <property type="match status" value="1"/>
</dbReference>
<dbReference type="EMBL" id="CAJNBJ010000001">
    <property type="protein sequence ID" value="CAE6686884.1"/>
    <property type="molecule type" value="Genomic_DNA"/>
</dbReference>
<feature type="transmembrane region" description="Helical" evidence="1">
    <location>
        <begin position="482"/>
        <end position="503"/>
    </location>
</feature>
<name>A0ABN7KDE1_9BACT</name>
<dbReference type="Gene3D" id="3.40.30.10">
    <property type="entry name" value="Glutaredoxin"/>
    <property type="match status" value="1"/>
</dbReference>
<organism evidence="4 5">
    <name type="scientific">Nitrospira defluvii</name>
    <dbReference type="NCBI Taxonomy" id="330214"/>
    <lineage>
        <taxon>Bacteria</taxon>
        <taxon>Pseudomonadati</taxon>
        <taxon>Nitrospirota</taxon>
        <taxon>Nitrospiria</taxon>
        <taxon>Nitrospirales</taxon>
        <taxon>Nitrospiraceae</taxon>
        <taxon>Nitrospira</taxon>
    </lineage>
</organism>
<keyword evidence="5" id="KW-1185">Reference proteome</keyword>
<feature type="domain" description="ABC-type uncharacterised transport system" evidence="2">
    <location>
        <begin position="208"/>
        <end position="442"/>
    </location>
</feature>
<gene>
    <name evidence="4" type="ORF">NSPZN2_10014</name>
</gene>
<reference evidence="4 5" key="1">
    <citation type="submission" date="2021-02" db="EMBL/GenBank/DDBJ databases">
        <authorList>
            <person name="Han P."/>
        </authorList>
    </citation>
    <scope>NUCLEOTIDE SEQUENCE [LARGE SCALE GENOMIC DNA]</scope>
    <source>
        <strain evidence="4">Candidatus Nitrospira sp. ZN2</strain>
    </source>
</reference>
<dbReference type="Pfam" id="PF09822">
    <property type="entry name" value="ABC_transp_aux"/>
    <property type="match status" value="1"/>
</dbReference>
<keyword evidence="1" id="KW-0812">Transmembrane</keyword>
<sequence>MEMTRHPLPIGAIGTGLAIAGVIAYSLVPDKLWLVTLLEGSALACLIWTFATHFDQVKRFSSQRSTRMGANSALMVALFVAILAIVNFLAARHSIRWDFSENQNYTLAPESYRVLRNLPREISVTVFTREKDPGYQAYKERLDSYRQASPKLTVQFIDPERQPKVAQNYGVTRTDVAIFESGPQSVRITSPAEVEITGALVRVSKDTKKRIVFLEGHGERSLEDKDRGGMALTREVLEKQGYDIGTITLLQEPAVPSNTDVLIVAGPRRAITKEEKERIQAYVAKGGHLLVLLDPDTQSSMDDLLKVWGMELGPGVLVDLQDRLAQGDLTALLVRTFTDHEITHELTAAVLFPLARHLIFHEEQGKDWDYVPLARTSPRSWAETDMKGRVVSYDEKEDVQGPLALAAALTPKQAPEEGKPRSAIVVVGNSAFASNGFINFVGNSDFFQRTVGWLSEERDLISLTPKDPAVRPFTPNPLQERILLYVQVIFLPAMTVLCGLLVWRKRRRL</sequence>
<feature type="domain" description="DUF7088" evidence="3">
    <location>
        <begin position="101"/>
        <end position="187"/>
    </location>
</feature>
<dbReference type="InterPro" id="IPR019196">
    <property type="entry name" value="ABC_transp_unknown"/>
</dbReference>
<evidence type="ECO:0000256" key="1">
    <source>
        <dbReference type="SAM" id="Phobius"/>
    </source>
</evidence>
<dbReference type="InterPro" id="IPR029062">
    <property type="entry name" value="Class_I_gatase-like"/>
</dbReference>
<dbReference type="RefSeq" id="WP_213039975.1">
    <property type="nucleotide sequence ID" value="NZ_CAJNBJ010000001.1"/>
</dbReference>
<accession>A0ABN7KDE1</accession>
<feature type="transmembrane region" description="Helical" evidence="1">
    <location>
        <begin position="72"/>
        <end position="90"/>
    </location>
</feature>
<keyword evidence="1" id="KW-1133">Transmembrane helix</keyword>
<proteinExistence type="predicted"/>
<feature type="transmembrane region" description="Helical" evidence="1">
    <location>
        <begin position="32"/>
        <end position="51"/>
    </location>
</feature>
<evidence type="ECO:0000259" key="3">
    <source>
        <dbReference type="Pfam" id="PF23357"/>
    </source>
</evidence>
<dbReference type="Proteomes" id="UP000675880">
    <property type="component" value="Unassembled WGS sequence"/>
</dbReference>